<sequence length="374" mass="41504">MTNSAQVHDGADWRTPVAYEVFDGTAWKRVAKKEVHDGTKWIEVFADNPTPVLEKPGRVPAPRLSQVNQDSKVYIKAEWEAPPSGGKPDRYTIRWGHAKGSWIDGGESIVRTKLILVESPLWDHAEGPKYQLRVRAHNASGQADAESPDGWITLVKPVEKIPAPAEVQVWREGGEWNEVHVFWTPVTGHEDYTIRVWHQGKVVNTVDTTGLPVNDAGYRQQYVAPVPTPQWGQVFDYEVSVKGADSWSGRVEHKWAGYSVGAPGKPKVSIRQVWWPEEEKGNHLDIEWAAPGTDPDHAFYRVEWFATGSNGTQTSGTINTTSTKTSLHLTDAVVGPVKGSNVSFKALAHSTNEDHSEDFATSVESDMTTPTWLA</sequence>
<evidence type="ECO:0008006" key="4">
    <source>
        <dbReference type="Google" id="ProtNLM"/>
    </source>
</evidence>
<dbReference type="Proteomes" id="UP000184388">
    <property type="component" value="Unassembled WGS sequence"/>
</dbReference>
<reference evidence="3" key="1">
    <citation type="submission" date="2016-11" db="EMBL/GenBank/DDBJ databases">
        <authorList>
            <person name="Jaros S."/>
            <person name="Januszkiewicz K."/>
            <person name="Wedrychowicz H."/>
        </authorList>
    </citation>
    <scope>NUCLEOTIDE SEQUENCE [LARGE SCALE GENOMIC DNA]</scope>
    <source>
        <strain evidence="3">CGMCC 4.3555</strain>
    </source>
</reference>
<dbReference type="InterPro" id="IPR036116">
    <property type="entry name" value="FN3_sf"/>
</dbReference>
<dbReference type="Gene3D" id="2.60.40.10">
    <property type="entry name" value="Immunoglobulins"/>
    <property type="match status" value="1"/>
</dbReference>
<dbReference type="SUPFAM" id="SSF49265">
    <property type="entry name" value="Fibronectin type III"/>
    <property type="match status" value="1"/>
</dbReference>
<protein>
    <recommendedName>
        <fullName evidence="4">Fibronectin type III domain-containing protein</fullName>
    </recommendedName>
</protein>
<proteinExistence type="predicted"/>
<dbReference type="InterPro" id="IPR013783">
    <property type="entry name" value="Ig-like_fold"/>
</dbReference>
<dbReference type="EMBL" id="FRBK01000026">
    <property type="protein sequence ID" value="SHN24875.1"/>
    <property type="molecule type" value="Genomic_DNA"/>
</dbReference>
<dbReference type="GO" id="GO:0005975">
    <property type="term" value="P:carbohydrate metabolic process"/>
    <property type="evidence" value="ECO:0007669"/>
    <property type="project" value="UniProtKB-ARBA"/>
</dbReference>
<name>A0A9X8N7X1_9ACTN</name>
<evidence type="ECO:0000256" key="1">
    <source>
        <dbReference type="SAM" id="MobiDB-lite"/>
    </source>
</evidence>
<dbReference type="RefSeq" id="WP_073449081.1">
    <property type="nucleotide sequence ID" value="NZ_FRBK01000026.1"/>
</dbReference>
<feature type="region of interest" description="Disordered" evidence="1">
    <location>
        <begin position="350"/>
        <end position="374"/>
    </location>
</feature>
<comment type="caution">
    <text evidence="2">The sequence shown here is derived from an EMBL/GenBank/DDBJ whole genome shotgun (WGS) entry which is preliminary data.</text>
</comment>
<dbReference type="AlphaFoldDB" id="A0A9X8N7X1"/>
<feature type="compositionally biased region" description="Polar residues" evidence="1">
    <location>
        <begin position="362"/>
        <end position="374"/>
    </location>
</feature>
<evidence type="ECO:0000313" key="2">
    <source>
        <dbReference type="EMBL" id="SHN24875.1"/>
    </source>
</evidence>
<accession>A0A9X8N7X1</accession>
<gene>
    <name evidence="2" type="ORF">SAMN05216268_126148</name>
</gene>
<organism evidence="2 3">
    <name type="scientific">Streptomyces yunnanensis</name>
    <dbReference type="NCBI Taxonomy" id="156453"/>
    <lineage>
        <taxon>Bacteria</taxon>
        <taxon>Bacillati</taxon>
        <taxon>Actinomycetota</taxon>
        <taxon>Actinomycetes</taxon>
        <taxon>Kitasatosporales</taxon>
        <taxon>Streptomycetaceae</taxon>
        <taxon>Streptomyces</taxon>
    </lineage>
</organism>
<evidence type="ECO:0000313" key="3">
    <source>
        <dbReference type="Proteomes" id="UP000184388"/>
    </source>
</evidence>